<sequence>MGADYKADPHRIGRSTQQQFTRLKGTYQGYVRQLRATGGGMKDGEDADNLIDPSPKASFQEEWPFWNDLHAFWRQLPNYNPVAVTTSSAGQNFAEKASVLGEAPGNPWTVM</sequence>
<protein>
    <submittedName>
        <fullName evidence="1">Uncharacterized protein</fullName>
    </submittedName>
</protein>
<reference evidence="2" key="1">
    <citation type="submission" date="2024-06" db="EMBL/GenBank/DDBJ databases">
        <title>Multi-omics analyses provide insights into the biosynthesis of the anticancer antibiotic pleurotin in Hohenbuehelia grisea.</title>
        <authorList>
            <person name="Weaver J.A."/>
            <person name="Alberti F."/>
        </authorList>
    </citation>
    <scope>NUCLEOTIDE SEQUENCE [LARGE SCALE GENOMIC DNA]</scope>
    <source>
        <strain evidence="2">T-177</strain>
    </source>
</reference>
<dbReference type="EMBL" id="JASNQZ010000012">
    <property type="protein sequence ID" value="KAL0950192.1"/>
    <property type="molecule type" value="Genomic_DNA"/>
</dbReference>
<organism evidence="1 2">
    <name type="scientific">Hohenbuehelia grisea</name>
    <dbReference type="NCBI Taxonomy" id="104357"/>
    <lineage>
        <taxon>Eukaryota</taxon>
        <taxon>Fungi</taxon>
        <taxon>Dikarya</taxon>
        <taxon>Basidiomycota</taxon>
        <taxon>Agaricomycotina</taxon>
        <taxon>Agaricomycetes</taxon>
        <taxon>Agaricomycetidae</taxon>
        <taxon>Agaricales</taxon>
        <taxon>Pleurotineae</taxon>
        <taxon>Pleurotaceae</taxon>
        <taxon>Hohenbuehelia</taxon>
    </lineage>
</organism>
<proteinExistence type="predicted"/>
<evidence type="ECO:0000313" key="2">
    <source>
        <dbReference type="Proteomes" id="UP001556367"/>
    </source>
</evidence>
<keyword evidence="2" id="KW-1185">Reference proteome</keyword>
<accession>A0ABR3J3W7</accession>
<gene>
    <name evidence="1" type="ORF">HGRIS_010183</name>
</gene>
<evidence type="ECO:0000313" key="1">
    <source>
        <dbReference type="EMBL" id="KAL0950192.1"/>
    </source>
</evidence>
<name>A0ABR3J3W7_9AGAR</name>
<dbReference type="Proteomes" id="UP001556367">
    <property type="component" value="Unassembled WGS sequence"/>
</dbReference>
<comment type="caution">
    <text evidence="1">The sequence shown here is derived from an EMBL/GenBank/DDBJ whole genome shotgun (WGS) entry which is preliminary data.</text>
</comment>